<dbReference type="EMBL" id="MLAK01000325">
    <property type="protein sequence ID" value="OHT14711.1"/>
    <property type="molecule type" value="Genomic_DNA"/>
</dbReference>
<dbReference type="PROSITE" id="PS50102">
    <property type="entry name" value="RRM"/>
    <property type="match status" value="2"/>
</dbReference>
<dbReference type="GO" id="GO:0003729">
    <property type="term" value="F:mRNA binding"/>
    <property type="evidence" value="ECO:0007669"/>
    <property type="project" value="TreeGrafter"/>
</dbReference>
<feature type="domain" description="RRM" evidence="3">
    <location>
        <begin position="15"/>
        <end position="88"/>
    </location>
</feature>
<evidence type="ECO:0000256" key="1">
    <source>
        <dbReference type="ARBA" id="ARBA00022884"/>
    </source>
</evidence>
<name>A0A1J4KTX3_9EUKA</name>
<dbReference type="InterPro" id="IPR000504">
    <property type="entry name" value="RRM_dom"/>
</dbReference>
<keyword evidence="5" id="KW-1185">Reference proteome</keyword>
<dbReference type="SUPFAM" id="SSF54928">
    <property type="entry name" value="RNA-binding domain, RBD"/>
    <property type="match status" value="1"/>
</dbReference>
<reference evidence="4" key="1">
    <citation type="submission" date="2016-10" db="EMBL/GenBank/DDBJ databases">
        <authorList>
            <person name="Benchimol M."/>
            <person name="Almeida L.G."/>
            <person name="Vasconcelos A.T."/>
            <person name="Perreira-Neves A."/>
            <person name="Rosa I.A."/>
            <person name="Tasca T."/>
            <person name="Bogo M.R."/>
            <person name="de Souza W."/>
        </authorList>
    </citation>
    <scope>NUCLEOTIDE SEQUENCE [LARGE SCALE GENOMIC DNA]</scope>
    <source>
        <strain evidence="4">K</strain>
    </source>
</reference>
<evidence type="ECO:0000259" key="3">
    <source>
        <dbReference type="PROSITE" id="PS50102"/>
    </source>
</evidence>
<protein>
    <recommendedName>
        <fullName evidence="3">RRM domain-containing protein</fullName>
    </recommendedName>
</protein>
<sequence>MQLNFSAAVVKSEHFHVFVCNLPLITDESTLLNFFKKYIPAVERAQIIRTAEGMSKGCAYVAFKTEEDKLLAIKTLNNSFEFGSPIKVVDIDFESLNILRSIQIPSSTHHNNVFSQNNYLLVENFDPSKVNVNLIVRYFSAFGEVFKAKLYKKYYDKCVVSMKDENQARTVITALNGFKFGGSTKVQICLFDRNHISGQENHSTNKYLSLLDVKGEDKNEMEMEIDPPKIRMQKHDNIFYKNYFDKPKIDQIIEIMKNYHKLSLPIPEQNVDYKKANSNYSRKYVRNFMYYAWNSYVDLNLNENFG</sequence>
<dbReference type="GeneID" id="94825713"/>
<dbReference type="VEuPathDB" id="TrichDB:TRFO_02958"/>
<gene>
    <name evidence="4" type="ORF">TRFO_02958</name>
</gene>
<organism evidence="4 5">
    <name type="scientific">Tritrichomonas foetus</name>
    <dbReference type="NCBI Taxonomy" id="1144522"/>
    <lineage>
        <taxon>Eukaryota</taxon>
        <taxon>Metamonada</taxon>
        <taxon>Parabasalia</taxon>
        <taxon>Tritrichomonadida</taxon>
        <taxon>Tritrichomonadidae</taxon>
        <taxon>Tritrichomonas</taxon>
    </lineage>
</organism>
<dbReference type="PANTHER" id="PTHR48025:SF1">
    <property type="entry name" value="RRM DOMAIN-CONTAINING PROTEIN"/>
    <property type="match status" value="1"/>
</dbReference>
<feature type="domain" description="RRM" evidence="3">
    <location>
        <begin position="118"/>
        <end position="193"/>
    </location>
</feature>
<evidence type="ECO:0000313" key="4">
    <source>
        <dbReference type="EMBL" id="OHT14711.1"/>
    </source>
</evidence>
<dbReference type="OrthoDB" id="410044at2759"/>
<keyword evidence="1 2" id="KW-0694">RNA-binding</keyword>
<dbReference type="PANTHER" id="PTHR48025">
    <property type="entry name" value="OS02G0815200 PROTEIN"/>
    <property type="match status" value="1"/>
</dbReference>
<evidence type="ECO:0000256" key="2">
    <source>
        <dbReference type="PROSITE-ProRule" id="PRU00176"/>
    </source>
</evidence>
<dbReference type="AlphaFoldDB" id="A0A1J4KTX3"/>
<comment type="caution">
    <text evidence="4">The sequence shown here is derived from an EMBL/GenBank/DDBJ whole genome shotgun (WGS) entry which is preliminary data.</text>
</comment>
<dbReference type="CDD" id="cd00590">
    <property type="entry name" value="RRM_SF"/>
    <property type="match status" value="2"/>
</dbReference>
<accession>A0A1J4KTX3</accession>
<evidence type="ECO:0000313" key="5">
    <source>
        <dbReference type="Proteomes" id="UP000179807"/>
    </source>
</evidence>
<dbReference type="Pfam" id="PF13893">
    <property type="entry name" value="RRM_5"/>
    <property type="match status" value="1"/>
</dbReference>
<dbReference type="InterPro" id="IPR035979">
    <property type="entry name" value="RBD_domain_sf"/>
</dbReference>
<dbReference type="InterPro" id="IPR012677">
    <property type="entry name" value="Nucleotide-bd_a/b_plait_sf"/>
</dbReference>
<proteinExistence type="predicted"/>
<dbReference type="RefSeq" id="XP_068367847.1">
    <property type="nucleotide sequence ID" value="XM_068491009.1"/>
</dbReference>
<dbReference type="Pfam" id="PF00076">
    <property type="entry name" value="RRM_1"/>
    <property type="match status" value="1"/>
</dbReference>
<dbReference type="InterPro" id="IPR050502">
    <property type="entry name" value="Euk_RNA-bind_prot"/>
</dbReference>
<dbReference type="SMART" id="SM00360">
    <property type="entry name" value="RRM"/>
    <property type="match status" value="2"/>
</dbReference>
<dbReference type="Proteomes" id="UP000179807">
    <property type="component" value="Unassembled WGS sequence"/>
</dbReference>
<dbReference type="Gene3D" id="3.30.70.330">
    <property type="match status" value="2"/>
</dbReference>